<sequence length="434" mass="47422">MLVSNSDAIAAALRELPATPLCVGYSGGLDSSVLLHALAASPRARRQGLRAWHVHHGLHAQADDWARHCQEFCRSNELELTVSRVSVARDAGDGPEAAARRARHAAFESGLGAGETLILAHHRDDQAETLLLRLLRGSGSTGLASMTPWRACGEGRLWRPLLSVPRAALLAYAHSHGLRWIDDPSNDDDRYDRNFLRNRVMPLLRERWPQADASFALSARLAGESEHLLDEEDALALAAVRSLDPQALSRAALRKLPVSRRARVLRRWIAGLGLPPLPTQGVIQIESQLLDARADAEAEFAWQGAVVHAWRDLLHAQMHKPPLAEDWQTPWDGRAPLALPDGGEWRLEGADAFDAPGVAHARRGGERIVLPGRAHGHMLRKVLQDLGVPPWERRRLPLLSSPQGEVLAVGDVAVSARMDAWLRGCGGRLTLVGG</sequence>
<dbReference type="AlphaFoldDB" id="A0A108U6Z7"/>
<dbReference type="CDD" id="cd01992">
    <property type="entry name" value="TilS_N"/>
    <property type="match status" value="1"/>
</dbReference>
<dbReference type="InterPro" id="IPR015262">
    <property type="entry name" value="tRNA_Ile_lys_synt_subst-bd"/>
</dbReference>
<evidence type="ECO:0000256" key="5">
    <source>
        <dbReference type="ARBA" id="ARBA00022741"/>
    </source>
</evidence>
<evidence type="ECO:0000256" key="8">
    <source>
        <dbReference type="HAMAP-Rule" id="MF_01161"/>
    </source>
</evidence>
<evidence type="ECO:0000256" key="4">
    <source>
        <dbReference type="ARBA" id="ARBA00022694"/>
    </source>
</evidence>
<name>A0A108U6Z7_9GAMM</name>
<keyword evidence="3 8" id="KW-0436">Ligase</keyword>
<accession>A0A108U6Z7</accession>
<dbReference type="Pfam" id="PF09179">
    <property type="entry name" value="TilS"/>
    <property type="match status" value="1"/>
</dbReference>
<dbReference type="Gene3D" id="3.40.50.620">
    <property type="entry name" value="HUPs"/>
    <property type="match status" value="1"/>
</dbReference>
<comment type="domain">
    <text evidence="8">The N-terminal region contains the highly conserved SGGXDS motif, predicted to be a P-loop motif involved in ATP binding.</text>
</comment>
<reference evidence="10 11" key="1">
    <citation type="journal article" date="2014" name="Genome Announc.">
        <title>Draft Genome Sequence of Lysobacter capsici AZ78, a Bacterium Antagonistic to Plant-Pathogenic Oomycetes.</title>
        <authorList>
            <person name="Puopolo G."/>
            <person name="Sonego P."/>
            <person name="Engelen K."/>
            <person name="Pertot I."/>
        </authorList>
    </citation>
    <scope>NUCLEOTIDE SEQUENCE [LARGE SCALE GENOMIC DNA]</scope>
    <source>
        <strain evidence="10 11">AZ78</strain>
    </source>
</reference>
<proteinExistence type="inferred from homology"/>
<protein>
    <recommendedName>
        <fullName evidence="8">tRNA(Ile)-lysidine synthase</fullName>
        <ecNumber evidence="8">6.3.4.19</ecNumber>
    </recommendedName>
    <alternativeName>
        <fullName evidence="8">tRNA(Ile)-2-lysyl-cytidine synthase</fullName>
    </alternativeName>
    <alternativeName>
        <fullName evidence="8">tRNA(Ile)-lysidine synthetase</fullName>
    </alternativeName>
</protein>
<comment type="function">
    <text evidence="8">Ligates lysine onto the cytidine present at position 34 of the AUA codon-specific tRNA(Ile) that contains the anticodon CAU, in an ATP-dependent manner. Cytidine is converted to lysidine, thus changing the amino acid specificity of the tRNA from methionine to isoleucine.</text>
</comment>
<gene>
    <name evidence="8" type="primary">tilS</name>
    <name evidence="10" type="ORF">AZ78_1248</name>
</gene>
<dbReference type="InterPro" id="IPR012094">
    <property type="entry name" value="tRNA_Ile_lys_synt"/>
</dbReference>
<dbReference type="Gene3D" id="1.20.59.20">
    <property type="match status" value="1"/>
</dbReference>
<feature type="binding site" evidence="8">
    <location>
        <begin position="26"/>
        <end position="31"/>
    </location>
    <ligand>
        <name>ATP</name>
        <dbReference type="ChEBI" id="CHEBI:30616"/>
    </ligand>
</feature>
<dbReference type="HAMAP" id="MF_01161">
    <property type="entry name" value="tRNA_Ile_lys_synt"/>
    <property type="match status" value="1"/>
</dbReference>
<dbReference type="InterPro" id="IPR012795">
    <property type="entry name" value="tRNA_Ile_lys_synt_N"/>
</dbReference>
<dbReference type="EMBL" id="JAJA02000001">
    <property type="protein sequence ID" value="KWS03699.1"/>
    <property type="molecule type" value="Genomic_DNA"/>
</dbReference>
<evidence type="ECO:0000313" key="11">
    <source>
        <dbReference type="Proteomes" id="UP000023435"/>
    </source>
</evidence>
<evidence type="ECO:0000259" key="9">
    <source>
        <dbReference type="SMART" id="SM00977"/>
    </source>
</evidence>
<feature type="domain" description="Lysidine-tRNA(Ile) synthetase C-terminal" evidence="9">
    <location>
        <begin position="357"/>
        <end position="431"/>
    </location>
</feature>
<dbReference type="SUPFAM" id="SSF52402">
    <property type="entry name" value="Adenine nucleotide alpha hydrolases-like"/>
    <property type="match status" value="1"/>
</dbReference>
<dbReference type="InterPro" id="IPR011063">
    <property type="entry name" value="TilS/TtcA_N"/>
</dbReference>
<evidence type="ECO:0000256" key="1">
    <source>
        <dbReference type="ARBA" id="ARBA00004496"/>
    </source>
</evidence>
<dbReference type="GO" id="GO:0006400">
    <property type="term" value="P:tRNA modification"/>
    <property type="evidence" value="ECO:0007669"/>
    <property type="project" value="UniProtKB-UniRule"/>
</dbReference>
<dbReference type="InterPro" id="IPR014729">
    <property type="entry name" value="Rossmann-like_a/b/a_fold"/>
</dbReference>
<dbReference type="RefSeq" id="WP_051547823.1">
    <property type="nucleotide sequence ID" value="NZ_JAJA02000001.1"/>
</dbReference>
<keyword evidence="6 8" id="KW-0067">ATP-binding</keyword>
<dbReference type="NCBIfam" id="TIGR02433">
    <property type="entry name" value="lysidine_TilS_C"/>
    <property type="match status" value="1"/>
</dbReference>
<evidence type="ECO:0000256" key="3">
    <source>
        <dbReference type="ARBA" id="ARBA00022598"/>
    </source>
</evidence>
<dbReference type="OrthoDB" id="9807403at2"/>
<comment type="similarity">
    <text evidence="8">Belongs to the tRNA(Ile)-lysidine synthase family.</text>
</comment>
<dbReference type="GO" id="GO:0032267">
    <property type="term" value="F:tRNA(Ile)-lysidine synthase activity"/>
    <property type="evidence" value="ECO:0007669"/>
    <property type="project" value="UniProtKB-EC"/>
</dbReference>
<dbReference type="PANTHER" id="PTHR43033">
    <property type="entry name" value="TRNA(ILE)-LYSIDINE SYNTHASE-RELATED"/>
    <property type="match status" value="1"/>
</dbReference>
<keyword evidence="2 8" id="KW-0963">Cytoplasm</keyword>
<keyword evidence="5 8" id="KW-0547">Nucleotide-binding</keyword>
<dbReference type="GO" id="GO:0005524">
    <property type="term" value="F:ATP binding"/>
    <property type="evidence" value="ECO:0007669"/>
    <property type="project" value="UniProtKB-UniRule"/>
</dbReference>
<dbReference type="NCBIfam" id="TIGR02432">
    <property type="entry name" value="lysidine_TilS_N"/>
    <property type="match status" value="1"/>
</dbReference>
<comment type="subcellular location">
    <subcellularLocation>
        <location evidence="1 8">Cytoplasm</location>
    </subcellularLocation>
</comment>
<comment type="caution">
    <text evidence="10">The sequence shown here is derived from an EMBL/GenBank/DDBJ whole genome shotgun (WGS) entry which is preliminary data.</text>
</comment>
<evidence type="ECO:0000256" key="2">
    <source>
        <dbReference type="ARBA" id="ARBA00022490"/>
    </source>
</evidence>
<organism evidence="10 11">
    <name type="scientific">Lysobacter capsici AZ78</name>
    <dbReference type="NCBI Taxonomy" id="1444315"/>
    <lineage>
        <taxon>Bacteria</taxon>
        <taxon>Pseudomonadati</taxon>
        <taxon>Pseudomonadota</taxon>
        <taxon>Gammaproteobacteria</taxon>
        <taxon>Lysobacterales</taxon>
        <taxon>Lysobacteraceae</taxon>
        <taxon>Lysobacter</taxon>
    </lineage>
</organism>
<dbReference type="SUPFAM" id="SSF82829">
    <property type="entry name" value="MesJ substrate recognition domain-like"/>
    <property type="match status" value="1"/>
</dbReference>
<dbReference type="Pfam" id="PF01171">
    <property type="entry name" value="ATP_bind_3"/>
    <property type="match status" value="1"/>
</dbReference>
<dbReference type="GO" id="GO:0005737">
    <property type="term" value="C:cytoplasm"/>
    <property type="evidence" value="ECO:0007669"/>
    <property type="project" value="UniProtKB-SubCell"/>
</dbReference>
<evidence type="ECO:0000313" key="10">
    <source>
        <dbReference type="EMBL" id="KWS03699.1"/>
    </source>
</evidence>
<dbReference type="PANTHER" id="PTHR43033:SF1">
    <property type="entry name" value="TRNA(ILE)-LYSIDINE SYNTHASE-RELATED"/>
    <property type="match status" value="1"/>
</dbReference>
<evidence type="ECO:0000256" key="7">
    <source>
        <dbReference type="ARBA" id="ARBA00048539"/>
    </source>
</evidence>
<dbReference type="SUPFAM" id="SSF56037">
    <property type="entry name" value="PheT/TilS domain"/>
    <property type="match status" value="1"/>
</dbReference>
<keyword evidence="11" id="KW-1185">Reference proteome</keyword>
<dbReference type="Pfam" id="PF11734">
    <property type="entry name" value="TilS_C"/>
    <property type="match status" value="1"/>
</dbReference>
<dbReference type="Proteomes" id="UP000023435">
    <property type="component" value="Unassembled WGS sequence"/>
</dbReference>
<comment type="catalytic activity">
    <reaction evidence="7 8">
        <text>cytidine(34) in tRNA(Ile2) + L-lysine + ATP = lysidine(34) in tRNA(Ile2) + AMP + diphosphate + H(+)</text>
        <dbReference type="Rhea" id="RHEA:43744"/>
        <dbReference type="Rhea" id="RHEA-COMP:10625"/>
        <dbReference type="Rhea" id="RHEA-COMP:10670"/>
        <dbReference type="ChEBI" id="CHEBI:15378"/>
        <dbReference type="ChEBI" id="CHEBI:30616"/>
        <dbReference type="ChEBI" id="CHEBI:32551"/>
        <dbReference type="ChEBI" id="CHEBI:33019"/>
        <dbReference type="ChEBI" id="CHEBI:82748"/>
        <dbReference type="ChEBI" id="CHEBI:83665"/>
        <dbReference type="ChEBI" id="CHEBI:456215"/>
        <dbReference type="EC" id="6.3.4.19"/>
    </reaction>
</comment>
<dbReference type="EC" id="6.3.4.19" evidence="8"/>
<evidence type="ECO:0000256" key="6">
    <source>
        <dbReference type="ARBA" id="ARBA00022840"/>
    </source>
</evidence>
<dbReference type="InterPro" id="IPR012796">
    <property type="entry name" value="Lysidine-tRNA-synth_C"/>
</dbReference>
<dbReference type="SMART" id="SM00977">
    <property type="entry name" value="TilS_C"/>
    <property type="match status" value="1"/>
</dbReference>
<keyword evidence="4 8" id="KW-0819">tRNA processing</keyword>